<proteinExistence type="predicted"/>
<protein>
    <submittedName>
        <fullName evidence="2">DUF4123 domain-containing protein</fullName>
    </submittedName>
</protein>
<name>A0ABR9EYZ2_9GAMM</name>
<dbReference type="EMBL" id="RRZD01000003">
    <property type="protein sequence ID" value="MBE0399445.1"/>
    <property type="molecule type" value="Genomic_DNA"/>
</dbReference>
<dbReference type="RefSeq" id="WP_096278752.1">
    <property type="nucleotide sequence ID" value="NZ_CBCSBM010000005.1"/>
</dbReference>
<comment type="caution">
    <text evidence="2">The sequence shown here is derived from an EMBL/GenBank/DDBJ whole genome shotgun (WGS) entry which is preliminary data.</text>
</comment>
<dbReference type="InterPro" id="IPR025391">
    <property type="entry name" value="DUF4123"/>
</dbReference>
<accession>A0ABR9EYZ2</accession>
<reference evidence="2 3" key="1">
    <citation type="submission" date="2020-07" db="EMBL/GenBank/DDBJ databases">
        <title>Halophilic bacteria isolated from french cheeses.</title>
        <authorList>
            <person name="Kothe C.I."/>
            <person name="Farah-Kraiem B."/>
            <person name="Renault P."/>
            <person name="Dridi B."/>
        </authorList>
    </citation>
    <scope>NUCLEOTIDE SEQUENCE [LARGE SCALE GENOMIC DNA]</scope>
    <source>
        <strain evidence="2 3">FME1</strain>
    </source>
</reference>
<dbReference type="Proteomes" id="UP001645039">
    <property type="component" value="Unassembled WGS sequence"/>
</dbReference>
<evidence type="ECO:0000313" key="2">
    <source>
        <dbReference type="EMBL" id="MBE0399445.1"/>
    </source>
</evidence>
<gene>
    <name evidence="2" type="ORF">EI168_04885</name>
</gene>
<dbReference type="Pfam" id="PF13503">
    <property type="entry name" value="DUF4123"/>
    <property type="match status" value="1"/>
</dbReference>
<feature type="domain" description="DUF4123" evidence="1">
    <location>
        <begin position="15"/>
        <end position="129"/>
    </location>
</feature>
<keyword evidence="3" id="KW-1185">Reference proteome</keyword>
<organism evidence="2 3">
    <name type="scientific">Halomonas casei</name>
    <dbReference type="NCBI Taxonomy" id="2742613"/>
    <lineage>
        <taxon>Bacteria</taxon>
        <taxon>Pseudomonadati</taxon>
        <taxon>Pseudomonadota</taxon>
        <taxon>Gammaproteobacteria</taxon>
        <taxon>Oceanospirillales</taxon>
        <taxon>Halomonadaceae</taxon>
        <taxon>Halomonas</taxon>
    </lineage>
</organism>
<sequence length="268" mass="30920">MRYAVNFPEQRERRYWLIDTASLPEGEVLRRFYAVVSEPMFRWLYDGTAYHAVRDSGPVLLDITHNADVWQQYSADWMKHAASVVIDTPASLNDLQQRLAACLTIDTPGNGMGLLRFHEQAVLHLLLGEEKLDQADRLALMDKDTCWSWPLCRSADGIVYERHFSTGGNSIPSGKPLRLDEETQQRLQGLRQYSRLMPLLGDAIHRFDLLQKEDDCITSLWRALEHYWHDTWQLNLSRKQAVENAQGKLKTSDAFEHFIESLSLDAMT</sequence>
<evidence type="ECO:0000259" key="1">
    <source>
        <dbReference type="Pfam" id="PF13503"/>
    </source>
</evidence>
<evidence type="ECO:0000313" key="3">
    <source>
        <dbReference type="Proteomes" id="UP001645039"/>
    </source>
</evidence>